<dbReference type="EMBL" id="MU865923">
    <property type="protein sequence ID" value="KAK4452579.1"/>
    <property type="molecule type" value="Genomic_DNA"/>
</dbReference>
<feature type="region of interest" description="Disordered" evidence="1">
    <location>
        <begin position="495"/>
        <end position="514"/>
    </location>
</feature>
<dbReference type="Pfam" id="PF06985">
    <property type="entry name" value="HET"/>
    <property type="match status" value="1"/>
</dbReference>
<accession>A0AAV9GXF0</accession>
<evidence type="ECO:0000259" key="2">
    <source>
        <dbReference type="Pfam" id="PF06985"/>
    </source>
</evidence>
<dbReference type="InterPro" id="IPR010730">
    <property type="entry name" value="HET"/>
</dbReference>
<keyword evidence="4" id="KW-1185">Reference proteome</keyword>
<protein>
    <submittedName>
        <fullName evidence="3">HET-domain-containing protein</fullName>
    </submittedName>
</protein>
<dbReference type="InterPro" id="IPR052895">
    <property type="entry name" value="HetReg/Transcr_Mod"/>
</dbReference>
<dbReference type="AlphaFoldDB" id="A0AAV9GXF0"/>
<organism evidence="3 4">
    <name type="scientific">Podospora aff. communis PSN243</name>
    <dbReference type="NCBI Taxonomy" id="3040156"/>
    <lineage>
        <taxon>Eukaryota</taxon>
        <taxon>Fungi</taxon>
        <taxon>Dikarya</taxon>
        <taxon>Ascomycota</taxon>
        <taxon>Pezizomycotina</taxon>
        <taxon>Sordariomycetes</taxon>
        <taxon>Sordariomycetidae</taxon>
        <taxon>Sordariales</taxon>
        <taxon>Podosporaceae</taxon>
        <taxon>Podospora</taxon>
    </lineage>
</organism>
<comment type="caution">
    <text evidence="3">The sequence shown here is derived from an EMBL/GenBank/DDBJ whole genome shotgun (WGS) entry which is preliminary data.</text>
</comment>
<reference evidence="3" key="2">
    <citation type="submission" date="2023-05" db="EMBL/GenBank/DDBJ databases">
        <authorList>
            <consortium name="Lawrence Berkeley National Laboratory"/>
            <person name="Steindorff A."/>
            <person name="Hensen N."/>
            <person name="Bonometti L."/>
            <person name="Westerberg I."/>
            <person name="Brannstrom I.O."/>
            <person name="Guillou S."/>
            <person name="Cros-Aarteil S."/>
            <person name="Calhoun S."/>
            <person name="Haridas S."/>
            <person name="Kuo A."/>
            <person name="Mondo S."/>
            <person name="Pangilinan J."/>
            <person name="Riley R."/>
            <person name="Labutti K."/>
            <person name="Andreopoulos B."/>
            <person name="Lipzen A."/>
            <person name="Chen C."/>
            <person name="Yanf M."/>
            <person name="Daum C."/>
            <person name="Ng V."/>
            <person name="Clum A."/>
            <person name="Ohm R."/>
            <person name="Martin F."/>
            <person name="Silar P."/>
            <person name="Natvig D."/>
            <person name="Lalanne C."/>
            <person name="Gautier V."/>
            <person name="Ament-Velasquez S.L."/>
            <person name="Kruys A."/>
            <person name="Hutchinson M.I."/>
            <person name="Powell A.J."/>
            <person name="Barry K."/>
            <person name="Miller A.N."/>
            <person name="Grigoriev I.V."/>
            <person name="Debuchy R."/>
            <person name="Gladieux P."/>
            <person name="Thoren M.H."/>
            <person name="Johannesson H."/>
        </authorList>
    </citation>
    <scope>NUCLEOTIDE SEQUENCE</scope>
    <source>
        <strain evidence="3">PSN243</strain>
    </source>
</reference>
<feature type="region of interest" description="Disordered" evidence="1">
    <location>
        <begin position="110"/>
        <end position="144"/>
    </location>
</feature>
<evidence type="ECO:0000313" key="4">
    <source>
        <dbReference type="Proteomes" id="UP001321760"/>
    </source>
</evidence>
<feature type="region of interest" description="Disordered" evidence="1">
    <location>
        <begin position="912"/>
        <end position="954"/>
    </location>
</feature>
<feature type="compositionally biased region" description="Basic and acidic residues" evidence="1">
    <location>
        <begin position="863"/>
        <end position="890"/>
    </location>
</feature>
<feature type="compositionally biased region" description="Basic and acidic residues" evidence="1">
    <location>
        <begin position="912"/>
        <end position="936"/>
    </location>
</feature>
<dbReference type="PANTHER" id="PTHR24148">
    <property type="entry name" value="ANKYRIN REPEAT DOMAIN-CONTAINING PROTEIN 39 HOMOLOG-RELATED"/>
    <property type="match status" value="1"/>
</dbReference>
<dbReference type="Proteomes" id="UP001321760">
    <property type="component" value="Unassembled WGS sequence"/>
</dbReference>
<name>A0AAV9GXF0_9PEZI</name>
<feature type="compositionally biased region" description="Basic residues" evidence="1">
    <location>
        <begin position="851"/>
        <end position="862"/>
    </location>
</feature>
<feature type="region of interest" description="Disordered" evidence="1">
    <location>
        <begin position="851"/>
        <end position="890"/>
    </location>
</feature>
<dbReference type="PANTHER" id="PTHR24148:SF64">
    <property type="entry name" value="HETEROKARYON INCOMPATIBILITY DOMAIN-CONTAINING PROTEIN"/>
    <property type="match status" value="1"/>
</dbReference>
<feature type="domain" description="Heterokaryon incompatibility" evidence="2">
    <location>
        <begin position="158"/>
        <end position="289"/>
    </location>
</feature>
<reference evidence="3" key="1">
    <citation type="journal article" date="2023" name="Mol. Phylogenet. Evol.">
        <title>Genome-scale phylogeny and comparative genomics of the fungal order Sordariales.</title>
        <authorList>
            <person name="Hensen N."/>
            <person name="Bonometti L."/>
            <person name="Westerberg I."/>
            <person name="Brannstrom I.O."/>
            <person name="Guillou S."/>
            <person name="Cros-Aarteil S."/>
            <person name="Calhoun S."/>
            <person name="Haridas S."/>
            <person name="Kuo A."/>
            <person name="Mondo S."/>
            <person name="Pangilinan J."/>
            <person name="Riley R."/>
            <person name="LaButti K."/>
            <person name="Andreopoulos B."/>
            <person name="Lipzen A."/>
            <person name="Chen C."/>
            <person name="Yan M."/>
            <person name="Daum C."/>
            <person name="Ng V."/>
            <person name="Clum A."/>
            <person name="Steindorff A."/>
            <person name="Ohm R.A."/>
            <person name="Martin F."/>
            <person name="Silar P."/>
            <person name="Natvig D.O."/>
            <person name="Lalanne C."/>
            <person name="Gautier V."/>
            <person name="Ament-Velasquez S.L."/>
            <person name="Kruys A."/>
            <person name="Hutchinson M.I."/>
            <person name="Powell A.J."/>
            <person name="Barry K."/>
            <person name="Miller A.N."/>
            <person name="Grigoriev I.V."/>
            <person name="Debuchy R."/>
            <person name="Gladieux P."/>
            <person name="Hiltunen Thoren M."/>
            <person name="Johannesson H."/>
        </authorList>
    </citation>
    <scope>NUCLEOTIDE SEQUENCE</scope>
    <source>
        <strain evidence="3">PSN243</strain>
    </source>
</reference>
<feature type="compositionally biased region" description="Basic and acidic residues" evidence="1">
    <location>
        <begin position="111"/>
        <end position="127"/>
    </location>
</feature>
<feature type="compositionally biased region" description="Basic and acidic residues" evidence="1">
    <location>
        <begin position="134"/>
        <end position="144"/>
    </location>
</feature>
<evidence type="ECO:0000256" key="1">
    <source>
        <dbReference type="SAM" id="MobiDB-lite"/>
    </source>
</evidence>
<proteinExistence type="predicted"/>
<sequence>MRVDRIIVDGQEYFCCEADETRWTIEPLKFNAPEINGYDEYKYSPLPRNKTIRLLMLLPGGMPNLPICCELLEKGLDDEKIHNTITTPNGGGSYHGDGLVNQDVTTNQDAETVRDNMDHRTPFKVESETPENQGGERKRERGDLETVRRKAITHAGKYEALSWTRGDGGTTYKMKIRQELASALRFLRLPVDVRVMWIDAVCINQDDLGERNHQVQMMSRIYSRAQQVCVWLGEADRDSRTAIEFIHDDIIATKKFDILSTLTQRSSRWQALLKFMQRDWFSRRWIIQEIALAHEVTMYCGADSIPWKSFAMAVELIIEIETATRRLSEVIGLDERYRLLPGFFEHATRKVFKTKHPVEEEVKMQHSNQVDKPRYDRKRAGREMNEPILKRRSEKQSINPVEGRNPLSLEYLVTTLLLFQTSEPRDVVYSLLAIARDAYPLARSQYGHDDRELYPTMPLLGEFPIEKPFEVDYSRPYSDISRDCWGPTGMSQIGSSAVSTWSPTQSGREMATTRSPSIAMSAFPRRVNCRWRALSPTRATETMRKTRKRRISGRFSAARTRTIRRQERRLAAPSRGWERIQKRYFPTGQDGSSDINLPTWVARASQAPFILNNSPGMQMKKTSRANADPLVGPPHDGYRNYHAAGPEMLALECLKFRKRPVLGHYSLYVKGFELDEVKTVDAASQLGNIPMTWLNLAGWTDWTSKDPPDEFWKTIVANRGPRNRKPPYYYARACRESVSRGNHSGGSINTAGLIQLEQNSIVAEFWRRVQAVIWNRSLFKTKSGRLGLASNVREGDRVCILYGLTVPVILRQHHKRIDPKTPEDKTDLELEEEEDRIELLKTVIARAIANRQRKSKYHHVPKKKSDDEKNDKDDAREKRLDEEEKEKEKWQEILGAGSQCIEEKRTIIDNNKKVAEGPAAAKDKTRNQGSARESRKGKGRSKKGHQGTEGKTGADDWRQEFVYEFIGECYLHGMMEGEAMREKLYNDKFDTVFELR</sequence>
<evidence type="ECO:0000313" key="3">
    <source>
        <dbReference type="EMBL" id="KAK4452579.1"/>
    </source>
</evidence>
<gene>
    <name evidence="3" type="ORF">QBC34DRAFT_455405</name>
</gene>